<evidence type="ECO:0000256" key="2">
    <source>
        <dbReference type="ARBA" id="ARBA00023125"/>
    </source>
</evidence>
<dbReference type="InterPro" id="IPR001647">
    <property type="entry name" value="HTH_TetR"/>
</dbReference>
<organism evidence="6 7">
    <name type="scientific">Novosphingobium organovorum</name>
    <dbReference type="NCBI Taxonomy" id="2930092"/>
    <lineage>
        <taxon>Bacteria</taxon>
        <taxon>Pseudomonadati</taxon>
        <taxon>Pseudomonadota</taxon>
        <taxon>Alphaproteobacteria</taxon>
        <taxon>Sphingomonadales</taxon>
        <taxon>Sphingomonadaceae</taxon>
        <taxon>Novosphingobium</taxon>
    </lineage>
</organism>
<gene>
    <name evidence="6" type="ORF">MTR62_09345</name>
</gene>
<name>A0ABT0BCV7_9SPHN</name>
<evidence type="ECO:0000313" key="7">
    <source>
        <dbReference type="Proteomes" id="UP001162881"/>
    </source>
</evidence>
<dbReference type="RefSeq" id="WP_244019637.1">
    <property type="nucleotide sequence ID" value="NZ_JALHLF010000028.1"/>
</dbReference>
<dbReference type="SUPFAM" id="SSF46689">
    <property type="entry name" value="Homeodomain-like"/>
    <property type="match status" value="1"/>
</dbReference>
<dbReference type="Proteomes" id="UP001162881">
    <property type="component" value="Unassembled WGS sequence"/>
</dbReference>
<dbReference type="PRINTS" id="PR00455">
    <property type="entry name" value="HTHTETR"/>
</dbReference>
<evidence type="ECO:0000256" key="3">
    <source>
        <dbReference type="ARBA" id="ARBA00023163"/>
    </source>
</evidence>
<dbReference type="Pfam" id="PF00440">
    <property type="entry name" value="TetR_N"/>
    <property type="match status" value="1"/>
</dbReference>
<accession>A0ABT0BCV7</accession>
<dbReference type="PANTHER" id="PTHR30055:SF234">
    <property type="entry name" value="HTH-TYPE TRANSCRIPTIONAL REGULATOR BETI"/>
    <property type="match status" value="1"/>
</dbReference>
<reference evidence="6" key="1">
    <citation type="submission" date="2022-03" db="EMBL/GenBank/DDBJ databases">
        <title>Identification of a novel bacterium isolated from mangrove sediments.</title>
        <authorList>
            <person name="Pan X."/>
        </authorList>
    </citation>
    <scope>NUCLEOTIDE SEQUENCE</scope>
    <source>
        <strain evidence="6">B1949</strain>
    </source>
</reference>
<evidence type="ECO:0000256" key="1">
    <source>
        <dbReference type="ARBA" id="ARBA00023015"/>
    </source>
</evidence>
<dbReference type="PROSITE" id="PS50977">
    <property type="entry name" value="HTH_TETR_2"/>
    <property type="match status" value="1"/>
</dbReference>
<dbReference type="Gene3D" id="1.10.357.10">
    <property type="entry name" value="Tetracycline Repressor, domain 2"/>
    <property type="match status" value="1"/>
</dbReference>
<dbReference type="EMBL" id="JALHLF010000028">
    <property type="protein sequence ID" value="MCJ2182893.1"/>
    <property type="molecule type" value="Genomic_DNA"/>
</dbReference>
<dbReference type="PANTHER" id="PTHR30055">
    <property type="entry name" value="HTH-TYPE TRANSCRIPTIONAL REGULATOR RUTR"/>
    <property type="match status" value="1"/>
</dbReference>
<sequence length="232" mass="25541">MRRKLSDKDTKCQPPSEAIFVAKRGRPTKAQAAAIEKTILSVARGKFLEFGYASTSMEAVAAEAGVSKGTLYARYPAKSDLFRAIVSDRIEQWTGDAAWKERERGRPVLTDGIGAYLMEYGVAYLAALDEPEVAAFDRLIRLEAARFPELAAEFREQGLLVEVKFLASQIVQSAEFEGWPVRDPEGVAEAFTAALLGWAREEAVRGDEARDGVYARYVGRLVALFVGGRAAW</sequence>
<keyword evidence="2 4" id="KW-0238">DNA-binding</keyword>
<keyword evidence="7" id="KW-1185">Reference proteome</keyword>
<comment type="caution">
    <text evidence="6">The sequence shown here is derived from an EMBL/GenBank/DDBJ whole genome shotgun (WGS) entry which is preliminary data.</text>
</comment>
<dbReference type="InterPro" id="IPR050109">
    <property type="entry name" value="HTH-type_TetR-like_transc_reg"/>
</dbReference>
<feature type="DNA-binding region" description="H-T-H motif" evidence="4">
    <location>
        <begin position="56"/>
        <end position="75"/>
    </location>
</feature>
<dbReference type="InterPro" id="IPR039536">
    <property type="entry name" value="TetR_C_Proteobacteria"/>
</dbReference>
<proteinExistence type="predicted"/>
<dbReference type="Pfam" id="PF14246">
    <property type="entry name" value="TetR_C_7"/>
    <property type="match status" value="1"/>
</dbReference>
<evidence type="ECO:0000313" key="6">
    <source>
        <dbReference type="EMBL" id="MCJ2182893.1"/>
    </source>
</evidence>
<evidence type="ECO:0000256" key="4">
    <source>
        <dbReference type="PROSITE-ProRule" id="PRU00335"/>
    </source>
</evidence>
<feature type="domain" description="HTH tetR-type" evidence="5">
    <location>
        <begin position="33"/>
        <end position="93"/>
    </location>
</feature>
<evidence type="ECO:0000259" key="5">
    <source>
        <dbReference type="PROSITE" id="PS50977"/>
    </source>
</evidence>
<keyword evidence="3" id="KW-0804">Transcription</keyword>
<dbReference type="InterPro" id="IPR009057">
    <property type="entry name" value="Homeodomain-like_sf"/>
</dbReference>
<keyword evidence="1" id="KW-0805">Transcription regulation</keyword>
<protein>
    <submittedName>
        <fullName evidence="6">TetR/AcrR family transcriptional regulator</fullName>
    </submittedName>
</protein>